<dbReference type="Proteomes" id="UP000076603">
    <property type="component" value="Unassembled WGS sequence"/>
</dbReference>
<dbReference type="PANTHER" id="PTHR36113">
    <property type="entry name" value="LYASE, PUTATIVE-RELATED-RELATED"/>
    <property type="match status" value="1"/>
</dbReference>
<dbReference type="InterPro" id="IPR037523">
    <property type="entry name" value="VOC_core"/>
</dbReference>
<dbReference type="AlphaFoldDB" id="A0A161WZW5"/>
<feature type="domain" description="VOC" evidence="1">
    <location>
        <begin position="2"/>
        <end position="120"/>
    </location>
</feature>
<dbReference type="SUPFAM" id="SSF54593">
    <property type="entry name" value="Glyoxalase/Bleomycin resistance protein/Dihydroxybiphenyl dioxygenase"/>
    <property type="match status" value="1"/>
</dbReference>
<dbReference type="EMBL" id="LWAE01000002">
    <property type="protein sequence ID" value="KZL92708.1"/>
    <property type="molecule type" value="Genomic_DNA"/>
</dbReference>
<reference evidence="2 3" key="1">
    <citation type="submission" date="2016-04" db="EMBL/GenBank/DDBJ databases">
        <title>Genome sequence of Clostridium magnum DSM 2767.</title>
        <authorList>
            <person name="Poehlein A."/>
            <person name="Uhlig R."/>
            <person name="Fischer R."/>
            <person name="Bahl H."/>
            <person name="Daniel R."/>
        </authorList>
    </citation>
    <scope>NUCLEOTIDE SEQUENCE [LARGE SCALE GENOMIC DNA]</scope>
    <source>
        <strain evidence="2 3">DSM 2767</strain>
    </source>
</reference>
<dbReference type="PANTHER" id="PTHR36113:SF1">
    <property type="entry name" value="GLYOXALASE_BLEOMYCIN RESISTANCE PROTEIN_DIOXYGENASE"/>
    <property type="match status" value="1"/>
</dbReference>
<evidence type="ECO:0000313" key="3">
    <source>
        <dbReference type="Proteomes" id="UP000076603"/>
    </source>
</evidence>
<evidence type="ECO:0000313" key="2">
    <source>
        <dbReference type="EMBL" id="KZL92708.1"/>
    </source>
</evidence>
<comment type="caution">
    <text evidence="2">The sequence shown here is derived from an EMBL/GenBank/DDBJ whole genome shotgun (WGS) entry which is preliminary data.</text>
</comment>
<evidence type="ECO:0000259" key="1">
    <source>
        <dbReference type="PROSITE" id="PS51819"/>
    </source>
</evidence>
<dbReference type="CDD" id="cd06587">
    <property type="entry name" value="VOC"/>
    <property type="match status" value="1"/>
</dbReference>
<dbReference type="OrthoDB" id="192739at2"/>
<dbReference type="GO" id="GO:0004462">
    <property type="term" value="F:lactoylglutathione lyase activity"/>
    <property type="evidence" value="ECO:0007669"/>
    <property type="project" value="UniProtKB-EC"/>
</dbReference>
<protein>
    <submittedName>
        <fullName evidence="2">Lactoylglutathione lyase</fullName>
        <ecNumber evidence="2">4.4.1.5</ecNumber>
    </submittedName>
</protein>
<dbReference type="EC" id="4.4.1.5" evidence="2"/>
<keyword evidence="2" id="KW-0456">Lyase</keyword>
<dbReference type="STRING" id="1121326.CLMAG_25220"/>
<dbReference type="Gene3D" id="3.10.180.10">
    <property type="entry name" value="2,3-Dihydroxybiphenyl 1,2-Dioxygenase, domain 1"/>
    <property type="match status" value="1"/>
</dbReference>
<proteinExistence type="predicted"/>
<gene>
    <name evidence="2" type="primary">gloA_3</name>
    <name evidence="2" type="ORF">CLMAG_25220</name>
</gene>
<sequence>MNFCWITLNVSNMEKSLKFYHEIIGLKISEQFKVGEDTEIVMLGENDGTKVELIYNKKQNIPARAERLSIGFEVKSLDEAMELLKNNNIPIKRGPISPLPSSTFFFVDDPDGIEVQIVQSNI</sequence>
<dbReference type="PROSITE" id="PS51819">
    <property type="entry name" value="VOC"/>
    <property type="match status" value="1"/>
</dbReference>
<dbReference type="InterPro" id="IPR051332">
    <property type="entry name" value="Fosfomycin_Res_Enzymes"/>
</dbReference>
<dbReference type="PATRIC" id="fig|1121326.3.peg.2524"/>
<organism evidence="2 3">
    <name type="scientific">Clostridium magnum DSM 2767</name>
    <dbReference type="NCBI Taxonomy" id="1121326"/>
    <lineage>
        <taxon>Bacteria</taxon>
        <taxon>Bacillati</taxon>
        <taxon>Bacillota</taxon>
        <taxon>Clostridia</taxon>
        <taxon>Eubacteriales</taxon>
        <taxon>Clostridiaceae</taxon>
        <taxon>Clostridium</taxon>
    </lineage>
</organism>
<dbReference type="RefSeq" id="WP_066622380.1">
    <property type="nucleotide sequence ID" value="NZ_FQXL01000021.1"/>
</dbReference>
<keyword evidence="3" id="KW-1185">Reference proteome</keyword>
<dbReference type="InterPro" id="IPR004360">
    <property type="entry name" value="Glyas_Fos-R_dOase_dom"/>
</dbReference>
<name>A0A161WZW5_9CLOT</name>
<dbReference type="Pfam" id="PF00903">
    <property type="entry name" value="Glyoxalase"/>
    <property type="match status" value="1"/>
</dbReference>
<dbReference type="InterPro" id="IPR029068">
    <property type="entry name" value="Glyas_Bleomycin-R_OHBP_Dase"/>
</dbReference>
<accession>A0A161WZW5</accession>